<dbReference type="GO" id="GO:0020037">
    <property type="term" value="F:heme binding"/>
    <property type="evidence" value="ECO:0007669"/>
    <property type="project" value="InterPro"/>
</dbReference>
<protein>
    <submittedName>
        <fullName evidence="8">Cytochrome c-type biogenesis protein CcsB</fullName>
    </submittedName>
</protein>
<dbReference type="RefSeq" id="WP_059175335.1">
    <property type="nucleotide sequence ID" value="NZ_BCNO01000001.1"/>
</dbReference>
<feature type="transmembrane region" description="Helical" evidence="6">
    <location>
        <begin position="129"/>
        <end position="151"/>
    </location>
</feature>
<dbReference type="Proteomes" id="UP000054976">
    <property type="component" value="Unassembled WGS sequence"/>
</dbReference>
<evidence type="ECO:0000256" key="5">
    <source>
        <dbReference type="ARBA" id="ARBA00023136"/>
    </source>
</evidence>
<evidence type="ECO:0000313" key="8">
    <source>
        <dbReference type="EMBL" id="GAQ93841.1"/>
    </source>
</evidence>
<comment type="subcellular location">
    <subcellularLocation>
        <location evidence="1">Membrane</location>
        <topology evidence="1">Multi-pass membrane protein</topology>
    </subcellularLocation>
</comment>
<sequence>MGTIFFELALTLYFAGFLLSLAGIVRKKDDLDKAVFLLALAGFILHTIYLVIRYIKSGQAPVFSMHEATSFFAWSILFISLCMSFCYRAKVLNFGVILSFIFMFISAFFPRTIPFIKPELRSLWIDIHALMAVFGIALFSIAFVFSVLYLIQERAIKFKKFGGIERILPNLEILDRINYRLIFWGFPIYTVALVVGFVKYLSLLGFLLDPKEIWSFLTWIVYLAIFYLRVKGDWRKKKAAYLTIIGFLLIIFGFFGINLLTESFHKPL</sequence>
<dbReference type="InterPro" id="IPR045062">
    <property type="entry name" value="Cyt_c_biogenesis_CcsA/CcmC"/>
</dbReference>
<keyword evidence="2 6" id="KW-0812">Transmembrane</keyword>
<comment type="caution">
    <text evidence="8">The sequence shown here is derived from an EMBL/GenBank/DDBJ whole genome shotgun (WGS) entry which is preliminary data.</text>
</comment>
<dbReference type="GO" id="GO:0017004">
    <property type="term" value="P:cytochrome complex assembly"/>
    <property type="evidence" value="ECO:0007669"/>
    <property type="project" value="UniProtKB-KW"/>
</dbReference>
<gene>
    <name evidence="8" type="ORF">TAGGR_15</name>
</gene>
<dbReference type="PANTHER" id="PTHR30071:SF1">
    <property type="entry name" value="CYTOCHROME B_B6 PROTEIN-RELATED"/>
    <property type="match status" value="1"/>
</dbReference>
<reference evidence="9" key="1">
    <citation type="submission" date="2016-01" db="EMBL/GenBank/DDBJ databases">
        <title>Draft genome sequence of Thermodesulfovibrio aggregans strain TGE-P1.</title>
        <authorList>
            <person name="Sekiguchi Y."/>
            <person name="Ohashi A."/>
            <person name="Matsuura N."/>
            <person name="Tourlousse M.D."/>
        </authorList>
    </citation>
    <scope>NUCLEOTIDE SEQUENCE [LARGE SCALE GENOMIC DNA]</scope>
    <source>
        <strain evidence="9">TGE-P1</strain>
    </source>
</reference>
<dbReference type="EMBL" id="BCNO01000001">
    <property type="protein sequence ID" value="GAQ93841.1"/>
    <property type="molecule type" value="Genomic_DNA"/>
</dbReference>
<dbReference type="AlphaFoldDB" id="A0A0U9HT07"/>
<name>A0A0U9HT07_9BACT</name>
<keyword evidence="3" id="KW-0201">Cytochrome c-type biogenesis</keyword>
<dbReference type="InterPro" id="IPR002541">
    <property type="entry name" value="Cyt_c_assembly"/>
</dbReference>
<keyword evidence="9" id="KW-1185">Reference proteome</keyword>
<evidence type="ECO:0000256" key="3">
    <source>
        <dbReference type="ARBA" id="ARBA00022748"/>
    </source>
</evidence>
<evidence type="ECO:0000313" key="9">
    <source>
        <dbReference type="Proteomes" id="UP000054976"/>
    </source>
</evidence>
<feature type="transmembrane region" description="Helical" evidence="6">
    <location>
        <begin position="181"/>
        <end position="201"/>
    </location>
</feature>
<accession>A0A0U9HT07</accession>
<dbReference type="OrthoDB" id="9814290at2"/>
<dbReference type="STRING" id="86166.TAGGR_15"/>
<feature type="transmembrane region" description="Helical" evidence="6">
    <location>
        <begin position="6"/>
        <end position="25"/>
    </location>
</feature>
<organism evidence="8 9">
    <name type="scientific">Thermodesulfovibrio aggregans</name>
    <dbReference type="NCBI Taxonomy" id="86166"/>
    <lineage>
        <taxon>Bacteria</taxon>
        <taxon>Pseudomonadati</taxon>
        <taxon>Nitrospirota</taxon>
        <taxon>Thermodesulfovibrionia</taxon>
        <taxon>Thermodesulfovibrionales</taxon>
        <taxon>Thermodesulfovibrionaceae</taxon>
        <taxon>Thermodesulfovibrio</taxon>
    </lineage>
</organism>
<feature type="domain" description="Cytochrome c assembly protein" evidence="7">
    <location>
        <begin position="66"/>
        <end position="265"/>
    </location>
</feature>
<evidence type="ECO:0000256" key="1">
    <source>
        <dbReference type="ARBA" id="ARBA00004141"/>
    </source>
</evidence>
<evidence type="ECO:0000256" key="4">
    <source>
        <dbReference type="ARBA" id="ARBA00022989"/>
    </source>
</evidence>
<feature type="transmembrane region" description="Helical" evidence="6">
    <location>
        <begin position="239"/>
        <end position="260"/>
    </location>
</feature>
<evidence type="ECO:0000256" key="2">
    <source>
        <dbReference type="ARBA" id="ARBA00022692"/>
    </source>
</evidence>
<keyword evidence="4 6" id="KW-1133">Transmembrane helix</keyword>
<dbReference type="PANTHER" id="PTHR30071">
    <property type="entry name" value="HEME EXPORTER PROTEIN C"/>
    <property type="match status" value="1"/>
</dbReference>
<dbReference type="GO" id="GO:0005886">
    <property type="term" value="C:plasma membrane"/>
    <property type="evidence" value="ECO:0007669"/>
    <property type="project" value="TreeGrafter"/>
</dbReference>
<feature type="transmembrane region" description="Helical" evidence="6">
    <location>
        <begin position="91"/>
        <end position="109"/>
    </location>
</feature>
<feature type="transmembrane region" description="Helical" evidence="6">
    <location>
        <begin position="34"/>
        <end position="56"/>
    </location>
</feature>
<dbReference type="Pfam" id="PF01578">
    <property type="entry name" value="Cytochrom_C_asm"/>
    <property type="match status" value="1"/>
</dbReference>
<feature type="transmembrane region" description="Helical" evidence="6">
    <location>
        <begin position="68"/>
        <end position="86"/>
    </location>
</feature>
<keyword evidence="5 6" id="KW-0472">Membrane</keyword>
<evidence type="ECO:0000256" key="6">
    <source>
        <dbReference type="SAM" id="Phobius"/>
    </source>
</evidence>
<feature type="transmembrane region" description="Helical" evidence="6">
    <location>
        <begin position="213"/>
        <end position="230"/>
    </location>
</feature>
<evidence type="ECO:0000259" key="7">
    <source>
        <dbReference type="Pfam" id="PF01578"/>
    </source>
</evidence>
<proteinExistence type="predicted"/>